<reference evidence="2" key="1">
    <citation type="submission" date="2020-09" db="EMBL/GenBank/DDBJ databases">
        <title>Streptomyces canutascabiei sp. nov., which causes potato common scab and is distributed across the world.</title>
        <authorList>
            <person name="Nguyen H.P."/>
            <person name="Weisberg A.J."/>
            <person name="Chang J.H."/>
            <person name="Clarke C.R."/>
        </authorList>
    </citation>
    <scope>NUCLEOTIDE SEQUENCE</scope>
    <source>
        <strain evidence="2">ID-01-6.2a</strain>
    </source>
</reference>
<organism evidence="2 3">
    <name type="scientific">Streptomyces caniscabiei</name>
    <dbReference type="NCBI Taxonomy" id="2746961"/>
    <lineage>
        <taxon>Bacteria</taxon>
        <taxon>Bacillati</taxon>
        <taxon>Actinomycetota</taxon>
        <taxon>Actinomycetes</taxon>
        <taxon>Kitasatosporales</taxon>
        <taxon>Streptomycetaceae</taxon>
        <taxon>Streptomyces</taxon>
    </lineage>
</organism>
<sequence>MSTADHVLDQINSALNDYTVSDDAMRSQPEPPAAPKRGPDCDLQIMDEAGEWHNVPGVTTVEIQIEYSDTEFQNSIQALRENLARIQVERARQVQEMAQMFARAYVQAMKPAMEAAAAAFAEVQKAVQHANPPLPPGRRHDRPAWQSPYGPPQRRR</sequence>
<dbReference type="AlphaFoldDB" id="A0A927QCT5"/>
<dbReference type="Proteomes" id="UP000661025">
    <property type="component" value="Unassembled WGS sequence"/>
</dbReference>
<proteinExistence type="predicted"/>
<comment type="caution">
    <text evidence="2">The sequence shown here is derived from an EMBL/GenBank/DDBJ whole genome shotgun (WGS) entry which is preliminary data.</text>
</comment>
<gene>
    <name evidence="2" type="ORF">IHE70_01470</name>
</gene>
<dbReference type="RefSeq" id="WP_192358967.1">
    <property type="nucleotide sequence ID" value="NZ_CP119182.1"/>
</dbReference>
<evidence type="ECO:0000313" key="3">
    <source>
        <dbReference type="Proteomes" id="UP000661025"/>
    </source>
</evidence>
<evidence type="ECO:0000313" key="2">
    <source>
        <dbReference type="EMBL" id="MBD9721933.1"/>
    </source>
</evidence>
<feature type="region of interest" description="Disordered" evidence="1">
    <location>
        <begin position="128"/>
        <end position="156"/>
    </location>
</feature>
<protein>
    <submittedName>
        <fullName evidence="2">Uncharacterized protein</fullName>
    </submittedName>
</protein>
<evidence type="ECO:0000256" key="1">
    <source>
        <dbReference type="SAM" id="MobiDB-lite"/>
    </source>
</evidence>
<dbReference type="GeneID" id="79929255"/>
<feature type="region of interest" description="Disordered" evidence="1">
    <location>
        <begin position="18"/>
        <end position="38"/>
    </location>
</feature>
<accession>A0A927QCT5</accession>
<name>A0A927QCT5_9ACTN</name>
<dbReference type="EMBL" id="JACYXT010000001">
    <property type="protein sequence ID" value="MBD9721933.1"/>
    <property type="molecule type" value="Genomic_DNA"/>
</dbReference>